<dbReference type="Proteomes" id="UP000674425">
    <property type="component" value="Unassembled WGS sequence"/>
</dbReference>
<reference evidence="3 4" key="1">
    <citation type="submission" date="2016-10" db="EMBL/GenBank/DDBJ databases">
        <authorList>
            <person name="de Groot N.N."/>
        </authorList>
    </citation>
    <scope>NUCLEOTIDE SEQUENCE [LARGE SCALE GENOMIC DNA]</scope>
    <source>
        <strain evidence="3 4">LMG 27731</strain>
    </source>
</reference>
<dbReference type="EMBL" id="CAJNAU010000004">
    <property type="protein sequence ID" value="CAE6708328.1"/>
    <property type="molecule type" value="Genomic_DNA"/>
</dbReference>
<dbReference type="EMBL" id="FPBH01000010">
    <property type="protein sequence ID" value="SFU12391.1"/>
    <property type="molecule type" value="Genomic_DNA"/>
</dbReference>
<dbReference type="OrthoDB" id="516779at2"/>
<sequence>MPAYVVITREKTLDPAKLEAYKQDAPAVFEKHAVMVLASHGRKEVVEGPPIDEILILEFPSYDEAIAWYRSPAYQAVSETRLQGGEYRIIITEGLPVL</sequence>
<evidence type="ECO:0000313" key="2">
    <source>
        <dbReference type="EMBL" id="CAE6708328.1"/>
    </source>
</evidence>
<dbReference type="PANTHER" id="PTHR41521:SF4">
    <property type="entry name" value="BLR0684 PROTEIN"/>
    <property type="match status" value="1"/>
</dbReference>
<name>A0A1I7DL30_9BURK</name>
<dbReference type="RefSeq" id="WP_054034356.1">
    <property type="nucleotide sequence ID" value="NZ_CAJNAU010000004.1"/>
</dbReference>
<gene>
    <name evidence="2" type="ORF">R69658_00802</name>
    <name evidence="3" type="ORF">SAMN05192563_1010169</name>
</gene>
<dbReference type="Proteomes" id="UP000198844">
    <property type="component" value="Unassembled WGS sequence"/>
</dbReference>
<evidence type="ECO:0000313" key="5">
    <source>
        <dbReference type="Proteomes" id="UP000674425"/>
    </source>
</evidence>
<evidence type="ECO:0000313" key="4">
    <source>
        <dbReference type="Proteomes" id="UP000198844"/>
    </source>
</evidence>
<reference evidence="2 5" key="2">
    <citation type="submission" date="2021-02" db="EMBL/GenBank/DDBJ databases">
        <authorList>
            <person name="Vanwijnsberghe S."/>
        </authorList>
    </citation>
    <scope>NUCLEOTIDE SEQUENCE [LARGE SCALE GENOMIC DNA]</scope>
    <source>
        <strain evidence="2 5">R-69658</strain>
    </source>
</reference>
<dbReference type="SUPFAM" id="SSF54909">
    <property type="entry name" value="Dimeric alpha+beta barrel"/>
    <property type="match status" value="1"/>
</dbReference>
<dbReference type="AlphaFoldDB" id="A0A1I7DL30"/>
<proteinExistence type="predicted"/>
<accession>A0A1I7DL30</accession>
<dbReference type="InterPro" id="IPR011008">
    <property type="entry name" value="Dimeric_a/b-barrel"/>
</dbReference>
<organism evidence="3 4">
    <name type="scientific">Paraburkholderia aspalathi</name>
    <dbReference type="NCBI Taxonomy" id="1324617"/>
    <lineage>
        <taxon>Bacteria</taxon>
        <taxon>Pseudomonadati</taxon>
        <taxon>Pseudomonadota</taxon>
        <taxon>Betaproteobacteria</taxon>
        <taxon>Burkholderiales</taxon>
        <taxon>Burkholderiaceae</taxon>
        <taxon>Paraburkholderia</taxon>
    </lineage>
</organism>
<dbReference type="Gene3D" id="3.30.70.100">
    <property type="match status" value="1"/>
</dbReference>
<dbReference type="InterPro" id="IPR010753">
    <property type="entry name" value="DUF1330"/>
</dbReference>
<evidence type="ECO:0000313" key="3">
    <source>
        <dbReference type="EMBL" id="SFU12391.1"/>
    </source>
</evidence>
<protein>
    <submittedName>
        <fullName evidence="3">Uncharacterized conserved protein, DUF1330 family</fullName>
    </submittedName>
</protein>
<dbReference type="Pfam" id="PF07045">
    <property type="entry name" value="DUF1330"/>
    <property type="match status" value="1"/>
</dbReference>
<keyword evidence="5" id="KW-1185">Reference proteome</keyword>
<evidence type="ECO:0000259" key="1">
    <source>
        <dbReference type="Pfam" id="PF07045"/>
    </source>
</evidence>
<dbReference type="PANTHER" id="PTHR41521">
    <property type="match status" value="1"/>
</dbReference>
<dbReference type="GeneID" id="97054315"/>
<feature type="domain" description="DUF1330" evidence="1">
    <location>
        <begin position="2"/>
        <end position="94"/>
    </location>
</feature>